<keyword evidence="12" id="KW-1185">Reference proteome</keyword>
<dbReference type="GO" id="GO:0030136">
    <property type="term" value="C:clathrin-coated vesicle"/>
    <property type="evidence" value="ECO:0007669"/>
    <property type="project" value="TreeGrafter"/>
</dbReference>
<keyword evidence="5" id="KW-0168">Coated pit</keyword>
<sequence>MAVDFCDYFWGEEHNGWNTLYQNMKQGQTASKELAEFLKERWSIDETYSKSLAKLANKTNPNTEKGTCAPIFGVLKQSSEILSIIHSDTVVRVQELVKNVAKYNDDLHKKHKGVKDEESQTEEIVKSIQTTGGLAQKAKETYSQRCQDLEKVRRDGASPKEVEKAEGKLRKAHDEYRALVEKYNNIREEFEKRMTTSCVKFQSVEESHLDKMLQFVQTYINVLQSTHEAMGQVHQDLLTQYSGFSIEKLLDKFALSKCTGLEKPNAMVFEESVSVGSAVSGQQSPEPADQSKSSAEDGVGGSSGGGGGGGSSAGSVLTGGTVPVTKPSRKETGKKPLRERASIFSMSRVTSRSMSTTTAGSWGQVGSVSSSDRVSSVSSSPTSISSKIISTFTQDSSCSSDIKSNAARGNTSATKGNLVGCTTSNNKTSRRTTSLLNLFVASTSSAGRSEREWSAPPSCDSGGGEDSQDGDGGERGTESLPHSPAKSSPARVTSAPTSPSATEDSSLGRTVFRSSKWFLKSRRDRKNKEKKVKKKKDADSSSNKEEKSDNEANDDSGPKTTELINTSLAPPVPVTDKGNVSFSDQTPGVDEEGFSVRPHDTRTPGHDNSFDSSSDSDSDVEVDKKIRVEIKPISNGSAPMSPSVEELRATIENISLSPVPFPSPRVPPRQISSDGKIKIRYLTLQKVKQLCMMTALLDISASVIAAAVCSSSALLLPRLMATRRTSTDIQDSFASMKRSNSITQQLSNKASSADLLGLNFNLGNSDTSSPRGILNTSTAADLAFNRPMSPVTKGVSSPAASVTSVTSPVLAPPPRADRYAELSDILNESEGDMPPALPPRTSGGGTSSRGSTPTPMAIPRPPSRKALDGPSSTRGRQSPSTVSGLSRAESVSSLEFRTSSSMMATSRGPSPLTIGLSDTIPLAVAFQELCHAYFRGTDETKCQVKVTGEMMVSFPAGIVGVLANNPSPALLSFKVNNFSKVTNVLPNKQLIIMDHEQSTSECGMFCFNMTALTALLRKQAESNPTASYFNVDMLKYQVNIGSGANASPLQLVSYWKCEDGQTDLRIDYKYNPTALASPCPLLNVNIMVPVDGIVRNMQSKPQGQWLKDQQRAVWKLTELSQHSTSGGVGSLRGKFEVAAGPSTPATVSTQFNCEGTTVSGLEFSLLGSGYRVSLVKKRFVSGKYICDADAVLRLRYGSIPS</sequence>
<feature type="compositionally biased region" description="Low complexity" evidence="8">
    <location>
        <begin position="313"/>
        <end position="322"/>
    </location>
</feature>
<dbReference type="PROSITE" id="PS51741">
    <property type="entry name" value="F_BAR"/>
    <property type="match status" value="1"/>
</dbReference>
<feature type="compositionally biased region" description="Polar residues" evidence="8">
    <location>
        <begin position="490"/>
        <end position="508"/>
    </location>
</feature>
<dbReference type="InterPro" id="IPR028565">
    <property type="entry name" value="MHD"/>
</dbReference>
<dbReference type="SUPFAM" id="SSF103657">
    <property type="entry name" value="BAR/IMD domain-like"/>
    <property type="match status" value="1"/>
</dbReference>
<dbReference type="GO" id="GO:0048268">
    <property type="term" value="P:clathrin coat assembly"/>
    <property type="evidence" value="ECO:0007669"/>
    <property type="project" value="TreeGrafter"/>
</dbReference>
<evidence type="ECO:0000256" key="2">
    <source>
        <dbReference type="ARBA" id="ARBA00011064"/>
    </source>
</evidence>
<comment type="caution">
    <text evidence="11">The sequence shown here is derived from an EMBL/GenBank/DDBJ whole genome shotgun (WGS) entry which is preliminary data.</text>
</comment>
<feature type="domain" description="MHD" evidence="9">
    <location>
        <begin position="929"/>
        <end position="1187"/>
    </location>
</feature>
<feature type="compositionally biased region" description="Basic and acidic residues" evidence="8">
    <location>
        <begin position="328"/>
        <end position="341"/>
    </location>
</feature>
<dbReference type="Proteomes" id="UP001286313">
    <property type="component" value="Unassembled WGS sequence"/>
</dbReference>
<dbReference type="GO" id="GO:0072583">
    <property type="term" value="P:clathrin-dependent endocytosis"/>
    <property type="evidence" value="ECO:0007669"/>
    <property type="project" value="TreeGrafter"/>
</dbReference>
<comment type="subcellular location">
    <subcellularLocation>
        <location evidence="1">Membrane</location>
        <location evidence="1">Clathrin-coated pit</location>
        <topology evidence="1">Peripheral membrane protein</topology>
        <orientation evidence="1">Cytoplasmic side</orientation>
    </subcellularLocation>
</comment>
<dbReference type="GO" id="GO:0005905">
    <property type="term" value="C:clathrin-coated pit"/>
    <property type="evidence" value="ECO:0007669"/>
    <property type="project" value="UniProtKB-SubCell"/>
</dbReference>
<dbReference type="CDD" id="cd07648">
    <property type="entry name" value="F-BAR_FCHO"/>
    <property type="match status" value="1"/>
</dbReference>
<dbReference type="InterPro" id="IPR054713">
    <property type="entry name" value="GMIP/FCHO2-like_FCH"/>
</dbReference>
<feature type="compositionally biased region" description="Polar residues" evidence="8">
    <location>
        <begin position="870"/>
        <end position="893"/>
    </location>
</feature>
<evidence type="ECO:0000313" key="11">
    <source>
        <dbReference type="EMBL" id="KAK3872938.1"/>
    </source>
</evidence>
<feature type="region of interest" description="Disordered" evidence="8">
    <location>
        <begin position="790"/>
        <end position="815"/>
    </location>
</feature>
<reference evidence="11" key="1">
    <citation type="submission" date="2023-10" db="EMBL/GenBank/DDBJ databases">
        <title>Genome assemblies of two species of porcelain crab, Petrolisthes cinctipes and Petrolisthes manimaculis (Anomura: Porcellanidae).</title>
        <authorList>
            <person name="Angst P."/>
        </authorList>
    </citation>
    <scope>NUCLEOTIDE SEQUENCE</scope>
    <source>
        <strain evidence="11">PB745_01</strain>
        <tissue evidence="11">Gill</tissue>
    </source>
</reference>
<feature type="compositionally biased region" description="Basic and acidic residues" evidence="8">
    <location>
        <begin position="597"/>
        <end position="609"/>
    </location>
</feature>
<dbReference type="Pfam" id="PF22699">
    <property type="entry name" value="GMIP-like_FCH"/>
    <property type="match status" value="1"/>
</dbReference>
<evidence type="ECO:0000256" key="5">
    <source>
        <dbReference type="ARBA" id="ARBA00023176"/>
    </source>
</evidence>
<name>A0AAE1FFH3_PETCI</name>
<dbReference type="PANTHER" id="PTHR23065">
    <property type="entry name" value="PROLINE-SERINE-THREONINE PHOSPHATASE INTERACTING PROTEIN 1"/>
    <property type="match status" value="1"/>
</dbReference>
<dbReference type="InterPro" id="IPR018808">
    <property type="entry name" value="Muniscin_C"/>
</dbReference>
<dbReference type="GO" id="GO:0005886">
    <property type="term" value="C:plasma membrane"/>
    <property type="evidence" value="ECO:0007669"/>
    <property type="project" value="TreeGrafter"/>
</dbReference>
<dbReference type="EMBL" id="JAWQEG010002284">
    <property type="protein sequence ID" value="KAK3872938.1"/>
    <property type="molecule type" value="Genomic_DNA"/>
</dbReference>
<evidence type="ECO:0000256" key="1">
    <source>
        <dbReference type="ARBA" id="ARBA00004283"/>
    </source>
</evidence>
<dbReference type="InterPro" id="IPR027267">
    <property type="entry name" value="AH/BAR_dom_sf"/>
</dbReference>
<evidence type="ECO:0000256" key="8">
    <source>
        <dbReference type="SAM" id="MobiDB-lite"/>
    </source>
</evidence>
<evidence type="ECO:0008006" key="13">
    <source>
        <dbReference type="Google" id="ProtNLM"/>
    </source>
</evidence>
<accession>A0AAE1FFH3</accession>
<protein>
    <recommendedName>
        <fullName evidence="13">F-BAR domain only protein 2</fullName>
    </recommendedName>
</protein>
<keyword evidence="4 6" id="KW-0175">Coiled coil</keyword>
<feature type="domain" description="F-BAR" evidence="10">
    <location>
        <begin position="3"/>
        <end position="249"/>
    </location>
</feature>
<comment type="similarity">
    <text evidence="2">Belongs to the FCHO family.</text>
</comment>
<dbReference type="Pfam" id="PF10291">
    <property type="entry name" value="muHD"/>
    <property type="match status" value="1"/>
</dbReference>
<feature type="coiled-coil region" evidence="7">
    <location>
        <begin position="162"/>
        <end position="193"/>
    </location>
</feature>
<feature type="compositionally biased region" description="Gly residues" evidence="8">
    <location>
        <begin position="298"/>
        <end position="312"/>
    </location>
</feature>
<dbReference type="AlphaFoldDB" id="A0AAE1FFH3"/>
<evidence type="ECO:0000259" key="10">
    <source>
        <dbReference type="PROSITE" id="PS51741"/>
    </source>
</evidence>
<organism evidence="11 12">
    <name type="scientific">Petrolisthes cinctipes</name>
    <name type="common">Flat porcelain crab</name>
    <dbReference type="NCBI Taxonomy" id="88211"/>
    <lineage>
        <taxon>Eukaryota</taxon>
        <taxon>Metazoa</taxon>
        <taxon>Ecdysozoa</taxon>
        <taxon>Arthropoda</taxon>
        <taxon>Crustacea</taxon>
        <taxon>Multicrustacea</taxon>
        <taxon>Malacostraca</taxon>
        <taxon>Eumalacostraca</taxon>
        <taxon>Eucarida</taxon>
        <taxon>Decapoda</taxon>
        <taxon>Pleocyemata</taxon>
        <taxon>Anomura</taxon>
        <taxon>Galatheoidea</taxon>
        <taxon>Porcellanidae</taxon>
        <taxon>Petrolisthes</taxon>
    </lineage>
</organism>
<feature type="compositionally biased region" description="Polar residues" evidence="8">
    <location>
        <begin position="558"/>
        <end position="568"/>
    </location>
</feature>
<evidence type="ECO:0000256" key="3">
    <source>
        <dbReference type="ARBA" id="ARBA00022583"/>
    </source>
</evidence>
<evidence type="ECO:0000256" key="6">
    <source>
        <dbReference type="PROSITE-ProRule" id="PRU01077"/>
    </source>
</evidence>
<feature type="compositionally biased region" description="Low complexity" evidence="8">
    <location>
        <begin position="345"/>
        <end position="384"/>
    </location>
</feature>
<dbReference type="InterPro" id="IPR001060">
    <property type="entry name" value="FCH_dom"/>
</dbReference>
<feature type="compositionally biased region" description="Basic and acidic residues" evidence="8">
    <location>
        <begin position="536"/>
        <end position="550"/>
    </location>
</feature>
<dbReference type="InterPro" id="IPR031160">
    <property type="entry name" value="F_BAR_dom"/>
</dbReference>
<dbReference type="PROSITE" id="PS51072">
    <property type="entry name" value="MHD"/>
    <property type="match status" value="1"/>
</dbReference>
<gene>
    <name evidence="11" type="ORF">Pcinc_022022</name>
</gene>
<dbReference type="PANTHER" id="PTHR23065:SF15">
    <property type="entry name" value="AT02057P"/>
    <property type="match status" value="1"/>
</dbReference>
<feature type="compositionally biased region" description="Basic residues" evidence="8">
    <location>
        <begin position="519"/>
        <end position="535"/>
    </location>
</feature>
<evidence type="ECO:0000256" key="4">
    <source>
        <dbReference type="ARBA" id="ARBA00023054"/>
    </source>
</evidence>
<feature type="region of interest" description="Disordered" evidence="8">
    <location>
        <begin position="443"/>
        <end position="621"/>
    </location>
</feature>
<feature type="region of interest" description="Disordered" evidence="8">
    <location>
        <begin position="277"/>
        <end position="384"/>
    </location>
</feature>
<dbReference type="Gene3D" id="1.20.1270.60">
    <property type="entry name" value="Arfaptin homology (AH) domain/BAR domain"/>
    <property type="match status" value="1"/>
</dbReference>
<keyword evidence="5" id="KW-0472">Membrane</keyword>
<evidence type="ECO:0000256" key="7">
    <source>
        <dbReference type="SAM" id="Coils"/>
    </source>
</evidence>
<proteinExistence type="inferred from homology"/>
<dbReference type="SMART" id="SM00055">
    <property type="entry name" value="FCH"/>
    <property type="match status" value="1"/>
</dbReference>
<feature type="compositionally biased region" description="Low complexity" evidence="8">
    <location>
        <begin position="795"/>
        <end position="809"/>
    </location>
</feature>
<evidence type="ECO:0000259" key="9">
    <source>
        <dbReference type="PROSITE" id="PS51072"/>
    </source>
</evidence>
<keyword evidence="3" id="KW-0254">Endocytosis</keyword>
<feature type="region of interest" description="Disordered" evidence="8">
    <location>
        <begin position="396"/>
        <end position="428"/>
    </location>
</feature>
<feature type="region of interest" description="Disordered" evidence="8">
    <location>
        <begin position="828"/>
        <end position="893"/>
    </location>
</feature>
<evidence type="ECO:0000313" key="12">
    <source>
        <dbReference type="Proteomes" id="UP001286313"/>
    </source>
</evidence>
<feature type="compositionally biased region" description="Polar residues" evidence="8">
    <location>
        <begin position="396"/>
        <end position="415"/>
    </location>
</feature>